<reference evidence="3" key="1">
    <citation type="submission" date="2022-08" db="UniProtKB">
        <authorList>
            <consortium name="EnsemblMetazoa"/>
        </authorList>
    </citation>
    <scope>IDENTIFICATION</scope>
    <source>
        <strain evidence="3">EBRO</strain>
    </source>
</reference>
<accession>A0A182JKH1</accession>
<keyword evidence="2" id="KW-1133">Transmembrane helix</keyword>
<evidence type="ECO:0000256" key="1">
    <source>
        <dbReference type="SAM" id="MobiDB-lite"/>
    </source>
</evidence>
<evidence type="ECO:0000256" key="2">
    <source>
        <dbReference type="SAM" id="Phobius"/>
    </source>
</evidence>
<protein>
    <submittedName>
        <fullName evidence="3">Uncharacterized protein</fullName>
    </submittedName>
</protein>
<dbReference type="EnsemblMetazoa" id="AATE019767-RA">
    <property type="protein sequence ID" value="AATE019767-PA.1"/>
    <property type="gene ID" value="AATE019767"/>
</dbReference>
<feature type="transmembrane region" description="Helical" evidence="2">
    <location>
        <begin position="75"/>
        <end position="99"/>
    </location>
</feature>
<evidence type="ECO:0000313" key="3">
    <source>
        <dbReference type="EnsemblMetazoa" id="AATE019767-PA.1"/>
    </source>
</evidence>
<feature type="compositionally biased region" description="Basic and acidic residues" evidence="1">
    <location>
        <begin position="11"/>
        <end position="20"/>
    </location>
</feature>
<feature type="compositionally biased region" description="Low complexity" evidence="1">
    <location>
        <begin position="184"/>
        <end position="193"/>
    </location>
</feature>
<keyword evidence="2" id="KW-0812">Transmembrane</keyword>
<dbReference type="VEuPathDB" id="VectorBase:AATE019767"/>
<name>A0A182JKH1_ANOAO</name>
<keyword evidence="2" id="KW-0472">Membrane</keyword>
<dbReference type="AlphaFoldDB" id="A0A182JKH1"/>
<proteinExistence type="predicted"/>
<organism evidence="3">
    <name type="scientific">Anopheles atroparvus</name>
    <name type="common">European mosquito</name>
    <dbReference type="NCBI Taxonomy" id="41427"/>
    <lineage>
        <taxon>Eukaryota</taxon>
        <taxon>Metazoa</taxon>
        <taxon>Ecdysozoa</taxon>
        <taxon>Arthropoda</taxon>
        <taxon>Hexapoda</taxon>
        <taxon>Insecta</taxon>
        <taxon>Pterygota</taxon>
        <taxon>Neoptera</taxon>
        <taxon>Endopterygota</taxon>
        <taxon>Diptera</taxon>
        <taxon>Nematocera</taxon>
        <taxon>Culicoidea</taxon>
        <taxon>Culicidae</taxon>
        <taxon>Anophelinae</taxon>
        <taxon>Anopheles</taxon>
    </lineage>
</organism>
<feature type="region of interest" description="Disordered" evidence="1">
    <location>
        <begin position="105"/>
        <end position="125"/>
    </location>
</feature>
<feature type="region of interest" description="Disordered" evidence="1">
    <location>
        <begin position="178"/>
        <end position="202"/>
    </location>
</feature>
<sequence>MASSPLPIDGRLQHHADGGRQRAARVGAVADAQIVRRARRAELRYAQPSSGSARPHQVGQVVVRMVMPVAMVRRLMLVLMVVMGKVRLVVVLMLVLVVGPSGGGPIAHSRRRTAGQTGSRTTASASVSSTAAVMLQVVLLGQTAGAGRRSEPGHLDAARAAVVVAVARRWDGRGAELRHRDGSARASTAARTSGGRGGGGGGCSGCVGGRMDAEAGRGGTVRREVEAGRHEIGRVRVVLGGGYHVAHLLADGCDGGGREGVGGHAVRDGAGGRQLAVRGSRGSSLISLASRKTTLLMTPLMCSSGQMPSRMRCGRPRPFGRRSVPPSIDGPSMLWTRFAYSTNVGYGMSYLRAACDSDRPSFSTLKMASAIVSGRQDFSGPRSRKRRWWIRFWLFQHFCHIDCS</sequence>
<feature type="region of interest" description="Disordered" evidence="1">
    <location>
        <begin position="1"/>
        <end position="23"/>
    </location>
</feature>